<dbReference type="Gene3D" id="3.40.30.10">
    <property type="entry name" value="Glutaredoxin"/>
    <property type="match status" value="1"/>
</dbReference>
<evidence type="ECO:0000259" key="3">
    <source>
        <dbReference type="Pfam" id="PF13098"/>
    </source>
</evidence>
<organism evidence="4 5">
    <name type="scientific">Spongiibacter pelagi</name>
    <dbReference type="NCBI Taxonomy" id="2760804"/>
    <lineage>
        <taxon>Bacteria</taxon>
        <taxon>Pseudomonadati</taxon>
        <taxon>Pseudomonadota</taxon>
        <taxon>Gammaproteobacteria</taxon>
        <taxon>Cellvibrionales</taxon>
        <taxon>Spongiibacteraceae</taxon>
        <taxon>Spongiibacter</taxon>
    </lineage>
</organism>
<feature type="chain" id="PRO_5038013024" evidence="2">
    <location>
        <begin position="24"/>
        <end position="123"/>
    </location>
</feature>
<evidence type="ECO:0000313" key="4">
    <source>
        <dbReference type="EMBL" id="MBD2860225.1"/>
    </source>
</evidence>
<evidence type="ECO:0000313" key="5">
    <source>
        <dbReference type="Proteomes" id="UP000610558"/>
    </source>
</evidence>
<dbReference type="InterPro" id="IPR036249">
    <property type="entry name" value="Thioredoxin-like_sf"/>
</dbReference>
<feature type="domain" description="Thioredoxin-like fold" evidence="3">
    <location>
        <begin position="26"/>
        <end position="108"/>
    </location>
</feature>
<sequence length="123" mass="13684">MPIFGHKVLQLFLLLFLANGVQAAELLYFYDPNCGACKNFDQQVGRIYSRTDEAQQAPMRKINIAGLSSQEIESASGIALKAGVVGTPTFVLADGETEIDRFSGYSNDELYWMSLQRLLNMLK</sequence>
<accession>A0A927GX74</accession>
<proteinExistence type="predicted"/>
<keyword evidence="2" id="KW-0732">Signal</keyword>
<dbReference type="RefSeq" id="WP_190766819.1">
    <property type="nucleotide sequence ID" value="NZ_JACXLD010000016.1"/>
</dbReference>
<dbReference type="AlphaFoldDB" id="A0A927GX74"/>
<reference evidence="4" key="1">
    <citation type="submission" date="2020-09" db="EMBL/GenBank/DDBJ databases">
        <authorList>
            <person name="Yoon J.-W."/>
        </authorList>
    </citation>
    <scope>NUCLEOTIDE SEQUENCE</scope>
    <source>
        <strain evidence="4">KMU-158</strain>
    </source>
</reference>
<dbReference type="InterPro" id="IPR012336">
    <property type="entry name" value="Thioredoxin-like_fold"/>
</dbReference>
<feature type="signal peptide" evidence="2">
    <location>
        <begin position="1"/>
        <end position="23"/>
    </location>
</feature>
<dbReference type="Proteomes" id="UP000610558">
    <property type="component" value="Unassembled WGS sequence"/>
</dbReference>
<keyword evidence="5" id="KW-1185">Reference proteome</keyword>
<name>A0A927GX74_9GAMM</name>
<comment type="caution">
    <text evidence="4">The sequence shown here is derived from an EMBL/GenBank/DDBJ whole genome shotgun (WGS) entry which is preliminary data.</text>
</comment>
<dbReference type="SUPFAM" id="SSF52833">
    <property type="entry name" value="Thioredoxin-like"/>
    <property type="match status" value="1"/>
</dbReference>
<dbReference type="InterPro" id="IPR017937">
    <property type="entry name" value="Thioredoxin_CS"/>
</dbReference>
<gene>
    <name evidence="4" type="ORF">IB286_14585</name>
</gene>
<protein>
    <submittedName>
        <fullName evidence="4">Thioredoxin family protein</fullName>
    </submittedName>
</protein>
<evidence type="ECO:0000256" key="2">
    <source>
        <dbReference type="SAM" id="SignalP"/>
    </source>
</evidence>
<keyword evidence="1" id="KW-0676">Redox-active center</keyword>
<dbReference type="Pfam" id="PF13098">
    <property type="entry name" value="Thioredoxin_2"/>
    <property type="match status" value="1"/>
</dbReference>
<dbReference type="CDD" id="cd02947">
    <property type="entry name" value="TRX_family"/>
    <property type="match status" value="1"/>
</dbReference>
<dbReference type="EMBL" id="JACXLD010000016">
    <property type="protein sequence ID" value="MBD2860225.1"/>
    <property type="molecule type" value="Genomic_DNA"/>
</dbReference>
<evidence type="ECO:0000256" key="1">
    <source>
        <dbReference type="ARBA" id="ARBA00023284"/>
    </source>
</evidence>
<dbReference type="PROSITE" id="PS00194">
    <property type="entry name" value="THIOREDOXIN_1"/>
    <property type="match status" value="1"/>
</dbReference>